<dbReference type="Pfam" id="PF00534">
    <property type="entry name" value="Glycos_transf_1"/>
    <property type="match status" value="1"/>
</dbReference>
<organism evidence="5 6">
    <name type="scientific">Methanosarcina siciliae T4/M</name>
    <dbReference type="NCBI Taxonomy" id="1434120"/>
    <lineage>
        <taxon>Archaea</taxon>
        <taxon>Methanobacteriati</taxon>
        <taxon>Methanobacteriota</taxon>
        <taxon>Stenosarchaea group</taxon>
        <taxon>Methanomicrobia</taxon>
        <taxon>Methanosarcinales</taxon>
        <taxon>Methanosarcinaceae</taxon>
        <taxon>Methanosarcina</taxon>
    </lineage>
</organism>
<feature type="domain" description="Glycosyltransferase subfamily 4-like N-terminal" evidence="4">
    <location>
        <begin position="15"/>
        <end position="177"/>
    </location>
</feature>
<feature type="domain" description="Glycosyl transferase family 1" evidence="3">
    <location>
        <begin position="190"/>
        <end position="358"/>
    </location>
</feature>
<keyword evidence="2" id="KW-1133">Transmembrane helix</keyword>
<evidence type="ECO:0000259" key="4">
    <source>
        <dbReference type="Pfam" id="PF13439"/>
    </source>
</evidence>
<dbReference type="CDD" id="cd03801">
    <property type="entry name" value="GT4_PimA-like"/>
    <property type="match status" value="1"/>
</dbReference>
<keyword evidence="2" id="KW-0472">Membrane</keyword>
<evidence type="ECO:0000256" key="1">
    <source>
        <dbReference type="ARBA" id="ARBA00022679"/>
    </source>
</evidence>
<dbReference type="PANTHER" id="PTHR46401">
    <property type="entry name" value="GLYCOSYLTRANSFERASE WBBK-RELATED"/>
    <property type="match status" value="1"/>
</dbReference>
<dbReference type="SUPFAM" id="SSF53756">
    <property type="entry name" value="UDP-Glycosyltransferase/glycogen phosphorylase"/>
    <property type="match status" value="1"/>
</dbReference>
<dbReference type="PANTHER" id="PTHR46401:SF2">
    <property type="entry name" value="GLYCOSYLTRANSFERASE WBBK-RELATED"/>
    <property type="match status" value="1"/>
</dbReference>
<keyword evidence="2" id="KW-0812">Transmembrane</keyword>
<accession>A0A0E3L9L1</accession>
<dbReference type="InterPro" id="IPR001296">
    <property type="entry name" value="Glyco_trans_1"/>
</dbReference>
<keyword evidence="1 5" id="KW-0808">Transferase</keyword>
<evidence type="ECO:0000313" key="5">
    <source>
        <dbReference type="EMBL" id="AKB30461.1"/>
    </source>
</evidence>
<dbReference type="Pfam" id="PF13439">
    <property type="entry name" value="Glyco_transf_4"/>
    <property type="match status" value="1"/>
</dbReference>
<dbReference type="KEGG" id="msw:MSSIT_3742"/>
<gene>
    <name evidence="5" type="ORF">MSSIT_3742</name>
</gene>
<sequence>MNILYISFPDLNGSDGSSTHVREILRNLSINNSITVVSPTKYPPDFGNNLTFKRCGYLDINFLRAFTFSINAFFICCFYLLRNKCDLIYERAHFFGTGCNVSLLFNIPVVVEVNGISNETGLLPRSIAKILHLVLSNRYSCATHIIAVTPKLKEFLQSTYEIPSHKISVVENGANTDLFKPMDRKSVLETLNLDANYKYICFVGHLAPWQGVDYLIKSSPYILSKCPNTKFVIVGEGPKFDELVKLVNHLNISQNYLFTGYVDYETVPFYINASNICVAPFVIERNERIGLSALKLYEYLACGKPVVASKITGVEELLSTSNGGISVAPEDVCDLGKTIVRLLQDDTLCEKIGTNGYKFIQNYHSWRVAAENVEHISCKVLNNFNKSKNS</sequence>
<dbReference type="PATRIC" id="fig|1434120.4.peg.4853"/>
<dbReference type="GO" id="GO:0016757">
    <property type="term" value="F:glycosyltransferase activity"/>
    <property type="evidence" value="ECO:0007669"/>
    <property type="project" value="InterPro"/>
</dbReference>
<proteinExistence type="predicted"/>
<evidence type="ECO:0000259" key="3">
    <source>
        <dbReference type="Pfam" id="PF00534"/>
    </source>
</evidence>
<dbReference type="Gene3D" id="3.40.50.2000">
    <property type="entry name" value="Glycogen Phosphorylase B"/>
    <property type="match status" value="2"/>
</dbReference>
<evidence type="ECO:0000313" key="6">
    <source>
        <dbReference type="Proteomes" id="UP000033111"/>
    </source>
</evidence>
<reference evidence="5 6" key="1">
    <citation type="submission" date="2014-07" db="EMBL/GenBank/DDBJ databases">
        <title>Methanogenic archaea and the global carbon cycle.</title>
        <authorList>
            <person name="Henriksen J.R."/>
            <person name="Luke J."/>
            <person name="Reinhart S."/>
            <person name="Benedict M.N."/>
            <person name="Youngblut N.D."/>
            <person name="Metcalf M.E."/>
            <person name="Whitaker R.J."/>
            <person name="Metcalf W.W."/>
        </authorList>
    </citation>
    <scope>NUCLEOTIDE SEQUENCE [LARGE SCALE GENOMIC DNA]</scope>
    <source>
        <strain evidence="5 6">T4/M</strain>
    </source>
</reference>
<dbReference type="HOGENOM" id="CLU_009583_2_2_2"/>
<name>A0A0E3L9L1_9EURY</name>
<dbReference type="AlphaFoldDB" id="A0A0E3L9L1"/>
<dbReference type="Proteomes" id="UP000033111">
    <property type="component" value="Chromosome"/>
</dbReference>
<feature type="transmembrane region" description="Helical" evidence="2">
    <location>
        <begin position="62"/>
        <end position="81"/>
    </location>
</feature>
<dbReference type="EMBL" id="CP009506">
    <property type="protein sequence ID" value="AKB30461.1"/>
    <property type="molecule type" value="Genomic_DNA"/>
</dbReference>
<protein>
    <submittedName>
        <fullName evidence="5">Glycosyltransferase (Group I)</fullName>
    </submittedName>
</protein>
<dbReference type="InterPro" id="IPR028098">
    <property type="entry name" value="Glyco_trans_4-like_N"/>
</dbReference>
<evidence type="ECO:0000256" key="2">
    <source>
        <dbReference type="SAM" id="Phobius"/>
    </source>
</evidence>
<keyword evidence="6" id="KW-1185">Reference proteome</keyword>